<name>A0A8S5N341_9CAUD</name>
<proteinExistence type="predicted"/>
<organism evidence="1">
    <name type="scientific">Myoviridae sp. ctZSu31</name>
    <dbReference type="NCBI Taxonomy" id="2826665"/>
    <lineage>
        <taxon>Viruses</taxon>
        <taxon>Duplodnaviria</taxon>
        <taxon>Heunggongvirae</taxon>
        <taxon>Uroviricota</taxon>
        <taxon>Caudoviricetes</taxon>
    </lineage>
</organism>
<protein>
    <submittedName>
        <fullName evidence="1">Tail collar fiber protein</fullName>
    </submittedName>
</protein>
<reference evidence="1" key="1">
    <citation type="journal article" date="2021" name="Proc. Natl. Acad. Sci. U.S.A.">
        <title>A Catalog of Tens of Thousands of Viruses from Human Metagenomes Reveals Hidden Associations with Chronic Diseases.</title>
        <authorList>
            <person name="Tisza M.J."/>
            <person name="Buck C.B."/>
        </authorList>
    </citation>
    <scope>NUCLEOTIDE SEQUENCE</scope>
    <source>
        <strain evidence="1">CtZSu31</strain>
    </source>
</reference>
<dbReference type="EMBL" id="BK015047">
    <property type="protein sequence ID" value="DAD88751.1"/>
    <property type="molecule type" value="Genomic_DNA"/>
</dbReference>
<evidence type="ECO:0000313" key="1">
    <source>
        <dbReference type="EMBL" id="DAD88751.1"/>
    </source>
</evidence>
<sequence>MPLINHAGGGSSFAAIIQVTYTAGATCTCELGGTKYTAPDTSGAYSFKVARAGTWTVRATLGTKTVSDTVVITADREVKSVNLHIIRIFGISRDITNSSSAWARTDDAVGMTATASKGTVAGSSDFSAVYPWNGITRETLSTGDVMVKIPKFWYRRYREGNIEYIKIADAAVENFEVHPTFTISGKTTDYFYIQAYPPFASNDTYKYVSTSAAPKPEYVSGGSNNANFYKAINARGSGWSLFDLAALSALQMLILVEFANNDVQSVIGRGVVDTYNIPNTGGCDSVPGLTGIPAGTDGQISVVWRGIEDLWGGLLYQIAGVLARLKQNKYLISTTPTKYNDYNSFTYTLSYSMPTGSGLKYVVKVGLDPEKPWIMLPEYNDSTAQGSESTYMCDAINRPLDSGYTTYPMFNTYREGGADGLFNIGDFYADGTSSTTVNLRMVYRPQ</sequence>
<accession>A0A8S5N341</accession>